<evidence type="ECO:0000313" key="1">
    <source>
        <dbReference type="EMBL" id="GAF73406.1"/>
    </source>
</evidence>
<accession>X0SE54</accession>
<reference evidence="1" key="1">
    <citation type="journal article" date="2014" name="Front. Microbiol.">
        <title>High frequency of phylogenetically diverse reductive dehalogenase-homologous genes in deep subseafloor sedimentary metagenomes.</title>
        <authorList>
            <person name="Kawai M."/>
            <person name="Futagami T."/>
            <person name="Toyoda A."/>
            <person name="Takaki Y."/>
            <person name="Nishi S."/>
            <person name="Hori S."/>
            <person name="Arai W."/>
            <person name="Tsubouchi T."/>
            <person name="Morono Y."/>
            <person name="Uchiyama I."/>
            <person name="Ito T."/>
            <person name="Fujiyama A."/>
            <person name="Inagaki F."/>
            <person name="Takami H."/>
        </authorList>
    </citation>
    <scope>NUCLEOTIDE SEQUENCE</scope>
    <source>
        <strain evidence="1">Expedition CK06-06</strain>
    </source>
</reference>
<proteinExistence type="predicted"/>
<dbReference type="AlphaFoldDB" id="X0SE54"/>
<name>X0SE54_9ZZZZ</name>
<comment type="caution">
    <text evidence="1">The sequence shown here is derived from an EMBL/GenBank/DDBJ whole genome shotgun (WGS) entry which is preliminary data.</text>
</comment>
<organism evidence="1">
    <name type="scientific">marine sediment metagenome</name>
    <dbReference type="NCBI Taxonomy" id="412755"/>
    <lineage>
        <taxon>unclassified sequences</taxon>
        <taxon>metagenomes</taxon>
        <taxon>ecological metagenomes</taxon>
    </lineage>
</organism>
<gene>
    <name evidence="1" type="ORF">S01H1_15449</name>
</gene>
<dbReference type="Pfam" id="PF18928">
    <property type="entry name" value="DUF5677"/>
    <property type="match status" value="1"/>
</dbReference>
<feature type="non-terminal residue" evidence="1">
    <location>
        <position position="1"/>
    </location>
</feature>
<dbReference type="EMBL" id="BARS01008064">
    <property type="protein sequence ID" value="GAF73406.1"/>
    <property type="molecule type" value="Genomic_DNA"/>
</dbReference>
<sequence length="268" mass="30441">IDREGFLSEEAAQQRQSISEAYRDALELARQLNLKAMEVLRSMKLDWDDEAKVIVASLMVRVVETYQGVVLLLERGMVAQARMLVRAEFEALFSLAAIAKQPSLLDSYVAQHYDSVIKAFKSAKRWKQKTLRGKLDTRTIDRLVTQNQAKLNASQAKPLKIWKWAKKAGLNDFYNVFYVENSSAVHSDMWALNDHVDGDAQGDMQIYFGPSDSGLYHALRSAATALISAIGFLGYAYNLKVEDTMQELRQRWERLDQAYYAEGANDET</sequence>
<protein>
    <submittedName>
        <fullName evidence="1">Uncharacterized protein</fullName>
    </submittedName>
</protein>
<dbReference type="InterPro" id="IPR043733">
    <property type="entry name" value="DUF5677"/>
</dbReference>